<feature type="region of interest" description="Disordered" evidence="2">
    <location>
        <begin position="784"/>
        <end position="824"/>
    </location>
</feature>
<feature type="signal peptide" evidence="3">
    <location>
        <begin position="1"/>
        <end position="42"/>
    </location>
</feature>
<dbReference type="PANTHER" id="PTHR32305">
    <property type="match status" value="1"/>
</dbReference>
<evidence type="ECO:0000313" key="5">
    <source>
        <dbReference type="EMBL" id="GIF73371.1"/>
    </source>
</evidence>
<dbReference type="InterPro" id="IPR022385">
    <property type="entry name" value="Rhs_assc_core"/>
</dbReference>
<dbReference type="Proteomes" id="UP000604117">
    <property type="component" value="Unassembled WGS sequence"/>
</dbReference>
<evidence type="ECO:0000313" key="6">
    <source>
        <dbReference type="Proteomes" id="UP000604117"/>
    </source>
</evidence>
<dbReference type="InterPro" id="IPR006530">
    <property type="entry name" value="YD"/>
</dbReference>
<evidence type="ECO:0000259" key="4">
    <source>
        <dbReference type="Pfam" id="PF25023"/>
    </source>
</evidence>
<keyword evidence="3" id="KW-0732">Signal</keyword>
<dbReference type="InterPro" id="IPR031325">
    <property type="entry name" value="RHS_repeat"/>
</dbReference>
<dbReference type="InterPro" id="IPR056823">
    <property type="entry name" value="TEN-like_YD-shell"/>
</dbReference>
<feature type="domain" description="Teneurin-like YD-shell" evidence="4">
    <location>
        <begin position="1631"/>
        <end position="1829"/>
    </location>
</feature>
<dbReference type="NCBIfam" id="TIGR03696">
    <property type="entry name" value="Rhs_assc_core"/>
    <property type="match status" value="1"/>
</dbReference>
<keyword evidence="1" id="KW-0677">Repeat</keyword>
<evidence type="ECO:0000256" key="1">
    <source>
        <dbReference type="ARBA" id="ARBA00022737"/>
    </source>
</evidence>
<dbReference type="EMBL" id="BONE01000020">
    <property type="protein sequence ID" value="GIF73371.1"/>
    <property type="molecule type" value="Genomic_DNA"/>
</dbReference>
<evidence type="ECO:0000256" key="2">
    <source>
        <dbReference type="SAM" id="MobiDB-lite"/>
    </source>
</evidence>
<dbReference type="NCBIfam" id="TIGR01643">
    <property type="entry name" value="YD_repeat_2x"/>
    <property type="match status" value="1"/>
</dbReference>
<proteinExistence type="predicted"/>
<gene>
    <name evidence="5" type="ORF">Asi02nite_28890</name>
</gene>
<dbReference type="Pfam" id="PF05593">
    <property type="entry name" value="RHS_repeat"/>
    <property type="match status" value="1"/>
</dbReference>
<dbReference type="InterPro" id="IPR050708">
    <property type="entry name" value="T6SS_VgrG/RHS"/>
</dbReference>
<dbReference type="Gene3D" id="2.180.10.10">
    <property type="entry name" value="RHS repeat-associated core"/>
    <property type="match status" value="2"/>
</dbReference>
<name>A0ABQ4CQ22_9ACTN</name>
<reference evidence="5 6" key="1">
    <citation type="submission" date="2021-01" db="EMBL/GenBank/DDBJ databases">
        <title>Whole genome shotgun sequence of Asanoa siamensis NBRC 107932.</title>
        <authorList>
            <person name="Komaki H."/>
            <person name="Tamura T."/>
        </authorList>
    </citation>
    <scope>NUCLEOTIDE SEQUENCE [LARGE SCALE GENOMIC DNA]</scope>
    <source>
        <strain evidence="5 6">NBRC 107932</strain>
    </source>
</reference>
<feature type="region of interest" description="Disordered" evidence="2">
    <location>
        <begin position="56"/>
        <end position="77"/>
    </location>
</feature>
<dbReference type="PANTHER" id="PTHR32305:SF17">
    <property type="entry name" value="TRNA NUCLEASE WAPA"/>
    <property type="match status" value="1"/>
</dbReference>
<feature type="region of interest" description="Disordered" evidence="2">
    <location>
        <begin position="1831"/>
        <end position="1875"/>
    </location>
</feature>
<comment type="caution">
    <text evidence="5">The sequence shown here is derived from an EMBL/GenBank/DDBJ whole genome shotgun (WGS) entry which is preliminary data.</text>
</comment>
<dbReference type="RefSeq" id="WP_203713273.1">
    <property type="nucleotide sequence ID" value="NZ_BONE01000020.1"/>
</dbReference>
<protein>
    <recommendedName>
        <fullName evidence="4">Teneurin-like YD-shell domain-containing protein</fullName>
    </recommendedName>
</protein>
<feature type="chain" id="PRO_5045868368" description="Teneurin-like YD-shell domain-containing protein" evidence="3">
    <location>
        <begin position="43"/>
        <end position="2098"/>
    </location>
</feature>
<feature type="compositionally biased region" description="Polar residues" evidence="2">
    <location>
        <begin position="805"/>
        <end position="814"/>
    </location>
</feature>
<sequence length="2098" mass="225762">MFSRVFLGRRYRRRVVRPVTWLMTAVVSAGILSGLGAPAAAAGGTQAPPAVKEFGETVTGTPQAVKPRRENPVSDARVTKPATVTWPTAGVADLPVTAAVDTTKGGGTARAAAVAPAKVGGMAVGVRAPKATDQRSAQSVPGTVRMEVAPRATSTAVGVDGPVVSVRRTDSARSPQKLSVSLGYGGFADAYGGDYGARLRLVKLPACALTTPTKAQCAAAVPVKSTNDSAADVVTADVDVTADAAVFALAAGDSSAQGNYTATKLAPSSKWNVQPSSGAFNWSYPLRLPPTPGGNVPEVSFNYSSQSVDGRTSATNNQGSWVGEGFNYEPGYIERRYKSCNDDGHETSADQCWSHENATIMLGGQSGELIKDASARWRMTTDTDWKIEPKTGATNGDNNGEYWLVTTPDGQQHTFGLNRLEGWTSGKPETNAAWTVPVFGDDSGEPCYNATFANASCQQAWRWNLDSTRDLHDNVTSFYYARETNYYARNGKTDVNGTEYHRGGYLDRIEYGQKYGAVHTTQAPARVRFSVAERCLVTSTFDCAENKLTEANATHWPDVPADRICAPGTKCKLEQAAPSFFTRKRLTAISTEIRKGTGWDLVDTWALDHWFTDNSDGSKTLWLNQILHTGHVGDGTVALPAIQLIGDQYDNRIDLPNDSIAALMRFRVTTIYTDSGSQIDVTYADPDCSAGNLPSPGSSTRRCYPVKWTPNFGDPVDDWFHKYVVKEVIETDRTGGGPDMVTRYEYVGGAAWRKGDLDGFNKAEDLTWNDWRGYQTVRVTRGDGQTMTTRSDHTFLRGMDGNKLPNGSSQSASVTDSTGTTHTDTDELAGQELETVTYNGSAQVAKVITVPWLHESGKQTNSWGSTRSTYVRPGTIRNLTALAAGGWRETKTVNKYDTTHGRLTEVDDLGDVAGGKDADDRCTRTTYADNAGKWIYSLASRVETVAVKCATGPNRATQVITDVRTWFDGQAYGAAPTIGDPTRTEKLKSHDGTTATYVTEAVSTFDGYGRPKTVADNAGSTTTTTYTETDGLTTRKEEVGPMGSTWKVTTDYAQHWGLPAGQTDLTGQRGEMEYDALGRLVNVWLPDRSRAAGTSPSMKYTYLQRADKPTAVKTEKVNIDGSYVAEWELYDGFLRPRQKQTVGPEGGRLVTDTFYTATGQIGRTNDVYHMAGTPSDVLLVSDNGDANGQTVIEYDGADRAVAEVFRVSGDEKWRTTTIYGGDRVSVDPPTGGVPTTTITDGRGQKTSLLQYTGAGPSGASHETKYTYTAAGQMATLTDPANNVWKWTYDQRGRQIAAEDPDAGKSTSTYDDLDRQLTGTDARGNLITTTYDKIGRKTASYHGTAETGTKVAGWTYDTYYRGQMATSQRIVEGKTYGVAYIGRDYLYRPTRTRYVVPSVAGMEELAGNYEFTSTFNRDDTLQGQTWPAGGGLAAEAVVYDYDAIRRPVSMTSGIGGYVSNVKYAQTGELMQYRLSDGGKWASMTYTYEKGTKRLQSSRLDRQGAPVVDIDARYSYDAAGNVQSIDDNPAGGTRDAQCFTRDGLNRITDAWTSASTAVDPCAGGASTTGVGGPAPYHHSYTYDVTGSRDTETIHGVNGGSDVVRDYSYPAAGQPRAHALGKIVEQTSAGQRLYEYAYDASGNMTTRTQVGVTQTLNWTKEGKLASVVAGGQTQASFEYDADGNRMLRKEPNATTLYLPGMELKLNNATRAVEGTRFYSFAGQTVAVRTVQGVKFLASDHQGSQSAVVDATTGAITRRRMTAFGTERGAPAGAWPGDKGFVGGTMDTTTGLTQLGARLYDPAIGRFISVDPVFTADDPSQLNAYQYGRNNPVTWADPTGLSIPPEDTGRIKTGGGDTPPPDPGDDEGGEGSTATGYVEDPELVKAREDAEKAKQRLINGAKMLGKIAMDELGITAGLDCLTTGDLGACGETALNIAMTFAGGLALKLAKKYGLPWEWGNAARVAKLVKTAGDDIVGGGLSWINKVKRVRQLEERAKGALQQASELAFKAADDPSSIFIKNKHLSTFGGKYAKFDSADISEVQTWVAEGLRSEGAVFKTNGDGSFKMEVDLQRPIGTRGQTGIRIMVNEAGKVFNAFPIKMG</sequence>
<evidence type="ECO:0000256" key="3">
    <source>
        <dbReference type="SAM" id="SignalP"/>
    </source>
</evidence>
<dbReference type="Pfam" id="PF25023">
    <property type="entry name" value="TEN_YD-shell"/>
    <property type="match status" value="1"/>
</dbReference>
<keyword evidence="6" id="KW-1185">Reference proteome</keyword>
<organism evidence="5 6">
    <name type="scientific">Asanoa siamensis</name>
    <dbReference type="NCBI Taxonomy" id="926357"/>
    <lineage>
        <taxon>Bacteria</taxon>
        <taxon>Bacillati</taxon>
        <taxon>Actinomycetota</taxon>
        <taxon>Actinomycetes</taxon>
        <taxon>Micromonosporales</taxon>
        <taxon>Micromonosporaceae</taxon>
        <taxon>Asanoa</taxon>
    </lineage>
</organism>
<accession>A0ABQ4CQ22</accession>